<dbReference type="SUPFAM" id="SSF81648">
    <property type="entry name" value="a domain/subunit of cytochrome bc1 complex (Ubiquinol-cytochrome c reductase)"/>
    <property type="match status" value="1"/>
</dbReference>
<sequence>MNKFKTTRKNNVLTKPINNMLIDLPSPSNINSMWNFGSLLGICLLMQIVTGTLLAMHYCPQINLAFPSIIHICREVNNGWIMRSTHANGASFMFICIFMHIGRNIYFKSFSLTETWNIGVIILLLTMMTAFMGYVLPWGQMSFWGATVITNLISAIPYLGKNIVQWIWGGFAIDNPTLNRFFTLHFIMPFIITLMVMIHLMFLHQTGSNNPLGMNMNIDKIQFHPFFSSKDITGLMIMWMLLMMISIKEPNALSDPDNFIPANPLITPPHIQPEWYFLFAYAILRSIPNKLGGVIALLMSILILILLSLLNQKIKSNSFIPPNKLIFWTLVNTFILLTWIGANPVEQPFIITGQALTIMYFFIFIILSYSTKMWKFILL</sequence>
<dbReference type="PROSITE" id="PS51002">
    <property type="entry name" value="CYTB_NTER"/>
    <property type="match status" value="1"/>
</dbReference>
<keyword evidence="16 19" id="KW-0472">Membrane</keyword>
<dbReference type="Pfam" id="PF00033">
    <property type="entry name" value="Cytochrome_B"/>
    <property type="match status" value="1"/>
</dbReference>
<comment type="subunit">
    <text evidence="3">The main subunits of complex b-c1 are: cytochrome b, cytochrome c1 and the Rieske protein.</text>
</comment>
<dbReference type="SUPFAM" id="SSF81342">
    <property type="entry name" value="Transmembrane di-heme cytochromes"/>
    <property type="match status" value="1"/>
</dbReference>
<dbReference type="InterPro" id="IPR005798">
    <property type="entry name" value="Cyt_b/b6_C"/>
</dbReference>
<feature type="domain" description="Cytochrome b/b6 N-terminal region profile" evidence="20">
    <location>
        <begin position="1"/>
        <end position="212"/>
    </location>
</feature>
<keyword evidence="10" id="KW-0999">Mitochondrion inner membrane</keyword>
<evidence type="ECO:0000256" key="1">
    <source>
        <dbReference type="ARBA" id="ARBA00002566"/>
    </source>
</evidence>
<evidence type="ECO:0000256" key="15">
    <source>
        <dbReference type="ARBA" id="ARBA00023128"/>
    </source>
</evidence>
<feature type="transmembrane region" description="Helical" evidence="19">
    <location>
        <begin position="142"/>
        <end position="160"/>
    </location>
</feature>
<dbReference type="InterPro" id="IPR027387">
    <property type="entry name" value="Cytb/b6-like_sf"/>
</dbReference>
<feature type="domain" description="Cytochrome b/b6 C-terminal region profile" evidence="21">
    <location>
        <begin position="213"/>
        <end position="379"/>
    </location>
</feature>
<keyword evidence="6 18" id="KW-0349">Heme</keyword>
<evidence type="ECO:0000256" key="16">
    <source>
        <dbReference type="ARBA" id="ARBA00023136"/>
    </source>
</evidence>
<evidence type="ECO:0000256" key="11">
    <source>
        <dbReference type="ARBA" id="ARBA00022982"/>
    </source>
</evidence>
<feature type="binding site" description="axial binding residue" evidence="18">
    <location>
        <position position="199"/>
    </location>
    <ligand>
        <name>heme b</name>
        <dbReference type="ChEBI" id="CHEBI:60344"/>
        <label>b566</label>
    </ligand>
    <ligandPart>
        <name>Fe</name>
        <dbReference type="ChEBI" id="CHEBI:18248"/>
    </ligandPart>
</feature>
<dbReference type="CDD" id="cd00290">
    <property type="entry name" value="cytochrome_b_C"/>
    <property type="match status" value="1"/>
</dbReference>
<feature type="binding site" evidence="17">
    <location>
        <position position="204"/>
    </location>
    <ligand>
        <name>a ubiquinone</name>
        <dbReference type="ChEBI" id="CHEBI:16389"/>
    </ligand>
</feature>
<keyword evidence="14" id="KW-0830">Ubiquinone</keyword>
<dbReference type="GO" id="GO:0008121">
    <property type="term" value="F:quinol-cytochrome-c reductase activity"/>
    <property type="evidence" value="ECO:0007669"/>
    <property type="project" value="InterPro"/>
</dbReference>
<feature type="transmembrane region" description="Helical" evidence="19">
    <location>
        <begin position="223"/>
        <end position="242"/>
    </location>
</feature>
<evidence type="ECO:0000256" key="18">
    <source>
        <dbReference type="PIRSR" id="PIRSR038885-2"/>
    </source>
</evidence>
<evidence type="ECO:0000256" key="9">
    <source>
        <dbReference type="ARBA" id="ARBA00022723"/>
    </source>
</evidence>
<evidence type="ECO:0000256" key="14">
    <source>
        <dbReference type="ARBA" id="ARBA00023075"/>
    </source>
</evidence>
<keyword evidence="15 19" id="KW-0496">Mitochondrion</keyword>
<evidence type="ECO:0000313" key="22">
    <source>
        <dbReference type="EMBL" id="AVN68185.1"/>
    </source>
</evidence>
<dbReference type="PIRSF" id="PIRSF038885">
    <property type="entry name" value="COB"/>
    <property type="match status" value="1"/>
</dbReference>
<feature type="binding site" description="axial binding residue" evidence="18">
    <location>
        <position position="100"/>
    </location>
    <ligand>
        <name>heme b</name>
        <dbReference type="ChEBI" id="CHEBI:60344"/>
        <label>b566</label>
    </ligand>
    <ligandPart>
        <name>Fe</name>
        <dbReference type="ChEBI" id="CHEBI:18248"/>
    </ligandPart>
</feature>
<comment type="subcellular location">
    <subcellularLocation>
        <location evidence="2">Mitochondrion inner membrane</location>
        <topology evidence="2">Multi-pass membrane protein</topology>
    </subcellularLocation>
</comment>
<dbReference type="GO" id="GO:0045275">
    <property type="term" value="C:respiratory chain complex III"/>
    <property type="evidence" value="ECO:0007669"/>
    <property type="project" value="InterPro"/>
</dbReference>
<dbReference type="GO" id="GO:0016491">
    <property type="term" value="F:oxidoreductase activity"/>
    <property type="evidence" value="ECO:0007669"/>
    <property type="project" value="UniProtKB-UniRule"/>
</dbReference>
<dbReference type="InterPro" id="IPR030689">
    <property type="entry name" value="Cytochrome_b"/>
</dbReference>
<comment type="cofactor">
    <cofactor evidence="18">
        <name>heme</name>
        <dbReference type="ChEBI" id="CHEBI:30413"/>
    </cofactor>
    <text evidence="18">Binds 2 heme groups non-covalently.</text>
</comment>
<comment type="similarity">
    <text evidence="19">Belongs to the cytochrome b family.</text>
</comment>
<organism evidence="22">
    <name type="scientific">Nocticola sp. JW1 9/1</name>
    <dbReference type="NCBI Taxonomy" id="2093475"/>
    <lineage>
        <taxon>Eukaryota</taxon>
        <taxon>Metazoa</taxon>
        <taxon>Ecdysozoa</taxon>
        <taxon>Arthropoda</taxon>
        <taxon>Hexapoda</taxon>
        <taxon>Insecta</taxon>
        <taxon>Pterygota</taxon>
        <taxon>Neoptera</taxon>
        <taxon>Polyneoptera</taxon>
        <taxon>Dictyoptera</taxon>
        <taxon>Blattodea</taxon>
        <taxon>Corydioidea</taxon>
        <taxon>Nocticolidae</taxon>
        <taxon>Nocticola</taxon>
    </lineage>
</organism>
<dbReference type="GO" id="GO:0005743">
    <property type="term" value="C:mitochondrial inner membrane"/>
    <property type="evidence" value="ECO:0007669"/>
    <property type="project" value="UniProtKB-SubCell"/>
</dbReference>
<feature type="transmembrane region" description="Helical" evidence="19">
    <location>
        <begin position="325"/>
        <end position="342"/>
    </location>
</feature>
<evidence type="ECO:0000256" key="17">
    <source>
        <dbReference type="PIRSR" id="PIRSR038885-1"/>
    </source>
</evidence>
<keyword evidence="9 18" id="KW-0479">Metal-binding</keyword>
<evidence type="ECO:0000256" key="4">
    <source>
        <dbReference type="ARBA" id="ARBA00013531"/>
    </source>
</evidence>
<dbReference type="Pfam" id="PF00032">
    <property type="entry name" value="Cytochrom_B_C"/>
    <property type="match status" value="1"/>
</dbReference>
<keyword evidence="13 18" id="KW-0408">Iron</keyword>
<dbReference type="EMBL" id="MG882221">
    <property type="protein sequence ID" value="AVN68185.1"/>
    <property type="molecule type" value="Genomic_DNA"/>
</dbReference>
<dbReference type="Gene3D" id="1.20.810.10">
    <property type="entry name" value="Cytochrome Bc1 Complex, Chain C"/>
    <property type="match status" value="1"/>
</dbReference>
<dbReference type="PANTHER" id="PTHR19271">
    <property type="entry name" value="CYTOCHROME B"/>
    <property type="match status" value="1"/>
</dbReference>
<geneLocation type="mitochondrion" evidence="22"/>
<evidence type="ECO:0000256" key="2">
    <source>
        <dbReference type="ARBA" id="ARBA00004448"/>
    </source>
</evidence>
<dbReference type="InterPro" id="IPR048260">
    <property type="entry name" value="Cytochrome_b_C_euk/bac"/>
</dbReference>
<evidence type="ECO:0000256" key="10">
    <source>
        <dbReference type="ARBA" id="ARBA00022792"/>
    </source>
</evidence>
<evidence type="ECO:0000256" key="3">
    <source>
        <dbReference type="ARBA" id="ARBA00011649"/>
    </source>
</evidence>
<keyword evidence="11 19" id="KW-0249">Electron transport</keyword>
<reference evidence="22" key="1">
    <citation type="journal article" date="2018" name="Mol. Biol. Evol.">
        <title>Transoceanic dispersal and plate tectonics shaped global cockroach distributions: evidence from mitochondrial phylogenomics.</title>
        <authorList>
            <person name="Bourguignon T."/>
            <person name="Qian T."/>
            <person name="Ho S.Y.W."/>
            <person name="Juna F."/>
            <person name="Wang Z."/>
            <person name="Arab D.A."/>
            <person name="Cameron S.L."/>
            <person name="Walker J."/>
            <person name="Rentz D."/>
            <person name="Evans T.A."/>
            <person name="Lo N."/>
        </authorList>
    </citation>
    <scope>NUCLEOTIDE SEQUENCE</scope>
</reference>
<keyword evidence="12 19" id="KW-1133">Transmembrane helix</keyword>
<dbReference type="InterPro" id="IPR005797">
    <property type="entry name" value="Cyt_b/b6_N"/>
</dbReference>
<keyword evidence="8 19" id="KW-0812">Transmembrane</keyword>
<evidence type="ECO:0000256" key="12">
    <source>
        <dbReference type="ARBA" id="ARBA00022989"/>
    </source>
</evidence>
<dbReference type="PANTHER" id="PTHR19271:SF16">
    <property type="entry name" value="CYTOCHROME B"/>
    <property type="match status" value="1"/>
</dbReference>
<dbReference type="PROSITE" id="PS51003">
    <property type="entry name" value="CYTB_CTER"/>
    <property type="match status" value="1"/>
</dbReference>
<comment type="function">
    <text evidence="1 19">Component of the ubiquinol-cytochrome c reductase complex (complex III or cytochrome b-c1 complex) that is part of the mitochondrial respiratory chain. The b-c1 complex mediates electron transfer from ubiquinol to cytochrome c. Contributes to the generation of a proton gradient across the mitochondrial membrane that is then used for ATP synthesis.</text>
</comment>
<feature type="transmembrane region" description="Helical" evidence="19">
    <location>
        <begin position="181"/>
        <end position="203"/>
    </location>
</feature>
<evidence type="ECO:0000256" key="8">
    <source>
        <dbReference type="ARBA" id="ARBA00022692"/>
    </source>
</evidence>
<evidence type="ECO:0000256" key="13">
    <source>
        <dbReference type="ARBA" id="ARBA00023004"/>
    </source>
</evidence>
<feature type="transmembrane region" description="Helical" evidence="19">
    <location>
        <begin position="349"/>
        <end position="369"/>
    </location>
</feature>
<accession>A0A2P1H9G9</accession>
<evidence type="ECO:0000256" key="7">
    <source>
        <dbReference type="ARBA" id="ARBA00022660"/>
    </source>
</evidence>
<dbReference type="AlphaFoldDB" id="A0A2P1H9G9"/>
<evidence type="ECO:0000259" key="20">
    <source>
        <dbReference type="PROSITE" id="PS51002"/>
    </source>
</evidence>
<evidence type="ECO:0000256" key="5">
    <source>
        <dbReference type="ARBA" id="ARBA00022448"/>
    </source>
</evidence>
<gene>
    <name evidence="22" type="primary">cob</name>
</gene>
<name>A0A2P1H9G9_9NEOP</name>
<protein>
    <recommendedName>
        <fullName evidence="4 19">Cytochrome b</fullName>
    </recommendedName>
</protein>
<keyword evidence="5 19" id="KW-0813">Transport</keyword>
<keyword evidence="7 19" id="KW-0679">Respiratory chain</keyword>
<feature type="transmembrane region" description="Helical" evidence="19">
    <location>
        <begin position="291"/>
        <end position="310"/>
    </location>
</feature>
<feature type="transmembrane region" description="Helical" evidence="19">
    <location>
        <begin position="118"/>
        <end position="136"/>
    </location>
</feature>
<dbReference type="GO" id="GO:0046872">
    <property type="term" value="F:metal ion binding"/>
    <property type="evidence" value="ECO:0007669"/>
    <property type="project" value="UniProtKB-UniRule"/>
</dbReference>
<feature type="transmembrane region" description="Helical" evidence="19">
    <location>
        <begin position="36"/>
        <end position="58"/>
    </location>
</feature>
<comment type="cofactor">
    <cofactor evidence="19">
        <name>heme b</name>
        <dbReference type="ChEBI" id="CHEBI:60344"/>
    </cofactor>
    <text evidence="19">Binds 2 heme groups non-covalently.</text>
</comment>
<dbReference type="CDD" id="cd00284">
    <property type="entry name" value="Cytochrome_b_N"/>
    <property type="match status" value="1"/>
</dbReference>
<feature type="transmembrane region" description="Helical" evidence="19">
    <location>
        <begin position="87"/>
        <end position="106"/>
    </location>
</feature>
<feature type="binding site" description="axial binding residue" evidence="18">
    <location>
        <position position="86"/>
    </location>
    <ligand>
        <name>heme b</name>
        <dbReference type="ChEBI" id="CHEBI:60344"/>
        <label>b562</label>
    </ligand>
    <ligandPart>
        <name>Fe</name>
        <dbReference type="ChEBI" id="CHEBI:18248"/>
    </ligandPart>
</feature>
<dbReference type="InterPro" id="IPR048259">
    <property type="entry name" value="Cytochrome_b_N_euk/bac"/>
</dbReference>
<dbReference type="InterPro" id="IPR016174">
    <property type="entry name" value="Di-haem_cyt_TM"/>
</dbReference>
<feature type="binding site" description="axial binding residue" evidence="18">
    <location>
        <position position="185"/>
    </location>
    <ligand>
        <name>heme b</name>
        <dbReference type="ChEBI" id="CHEBI:60344"/>
        <label>b562</label>
    </ligand>
    <ligandPart>
        <name>Fe</name>
        <dbReference type="ChEBI" id="CHEBI:18248"/>
    </ligandPart>
</feature>
<evidence type="ECO:0000256" key="19">
    <source>
        <dbReference type="RuleBase" id="RU362117"/>
    </source>
</evidence>
<evidence type="ECO:0000259" key="21">
    <source>
        <dbReference type="PROSITE" id="PS51003"/>
    </source>
</evidence>
<dbReference type="GO" id="GO:0006122">
    <property type="term" value="P:mitochondrial electron transport, ubiquinol to cytochrome c"/>
    <property type="evidence" value="ECO:0007669"/>
    <property type="project" value="TreeGrafter"/>
</dbReference>
<proteinExistence type="inferred from homology"/>
<dbReference type="InterPro" id="IPR036150">
    <property type="entry name" value="Cyt_b/b6_C_sf"/>
</dbReference>
<evidence type="ECO:0000256" key="6">
    <source>
        <dbReference type="ARBA" id="ARBA00022617"/>
    </source>
</evidence>